<dbReference type="InterPro" id="IPR052383">
    <property type="entry name" value="Anti-sigma-E_RseA-like"/>
</dbReference>
<gene>
    <name evidence="3" type="ORF">C798_10425</name>
</gene>
<dbReference type="PANTHER" id="PTHR38104">
    <property type="match status" value="1"/>
</dbReference>
<keyword evidence="1" id="KW-0812">Transmembrane</keyword>
<dbReference type="SUPFAM" id="SSF89069">
    <property type="entry name" value="N-terminal, cytoplasmic domain of anti-sigmaE factor RseA"/>
    <property type="match status" value="1"/>
</dbReference>
<name>A0A6M3ZQ49_9BURK</name>
<protein>
    <submittedName>
        <fullName evidence="3">Anti-sigma 24 factor</fullName>
    </submittedName>
</protein>
<dbReference type="CDD" id="cd16328">
    <property type="entry name" value="RseA_N"/>
    <property type="match status" value="1"/>
</dbReference>
<dbReference type="RefSeq" id="WP_017450836.1">
    <property type="nucleotide sequence ID" value="NZ_CP008956.1"/>
</dbReference>
<keyword evidence="1" id="KW-1133">Transmembrane helix</keyword>
<dbReference type="GO" id="GO:0016989">
    <property type="term" value="F:sigma factor antagonist activity"/>
    <property type="evidence" value="ECO:0007669"/>
    <property type="project" value="InterPro"/>
</dbReference>
<sequence length="233" mass="24348">MDTKVTTREQISALADGELGSEEMTLAFAALRSSKDAQDAWEDYHRIGEVLRSEEMDVSLSAGFSARMSALLEAEPTIVAPQPAAAQPLAPVAQPVVATQAGKAANGDHRAIRPGRLVRLLMPSAAAAAAAVAAVFVALPQQQALVTADANKAVAPVAQVASAPVNVPSAIATVAQTNGNPQNVNQLSSLAQQGEVKRDPRIDDYLFAHQRFSPSYSSAQYARSAAFSSDADK</sequence>
<dbReference type="InterPro" id="IPR005572">
    <property type="entry name" value="Anti-sigma_E_RseA_N"/>
</dbReference>
<evidence type="ECO:0000313" key="4">
    <source>
        <dbReference type="Proteomes" id="UP000501648"/>
    </source>
</evidence>
<dbReference type="AlphaFoldDB" id="A0A6M3ZQ49"/>
<proteinExistence type="predicted"/>
<keyword evidence="1" id="KW-0472">Membrane</keyword>
<evidence type="ECO:0000256" key="1">
    <source>
        <dbReference type="SAM" id="Phobius"/>
    </source>
</evidence>
<feature type="transmembrane region" description="Helical" evidence="1">
    <location>
        <begin position="120"/>
        <end position="139"/>
    </location>
</feature>
<evidence type="ECO:0000313" key="3">
    <source>
        <dbReference type="EMBL" id="QJQ00636.1"/>
    </source>
</evidence>
<dbReference type="EMBL" id="CP008956">
    <property type="protein sequence ID" value="QJQ00636.1"/>
    <property type="molecule type" value="Genomic_DNA"/>
</dbReference>
<dbReference type="Gene3D" id="1.10.10.880">
    <property type="entry name" value="Anti sigma-E protein RseA, N-terminal domain"/>
    <property type="match status" value="1"/>
</dbReference>
<organism evidence="3 4">
    <name type="scientific">Herbaspirillum rubrisubalbicans Os34</name>
    <dbReference type="NCBI Taxonomy" id="1235827"/>
    <lineage>
        <taxon>Bacteria</taxon>
        <taxon>Pseudomonadati</taxon>
        <taxon>Pseudomonadota</taxon>
        <taxon>Betaproteobacteria</taxon>
        <taxon>Burkholderiales</taxon>
        <taxon>Oxalobacteraceae</taxon>
        <taxon>Herbaspirillum</taxon>
    </lineage>
</organism>
<dbReference type="PANTHER" id="PTHR38104:SF1">
    <property type="entry name" value="ANTI-SIGMA-E FACTOR RSEA"/>
    <property type="match status" value="1"/>
</dbReference>
<dbReference type="InterPro" id="IPR036147">
    <property type="entry name" value="Anti-sigma_E_RseA_N_sf"/>
</dbReference>
<dbReference type="Proteomes" id="UP000501648">
    <property type="component" value="Chromosome"/>
</dbReference>
<feature type="domain" description="Anti sigma-E protein RseA N-terminal" evidence="2">
    <location>
        <begin position="8"/>
        <end position="90"/>
    </location>
</feature>
<accession>A0A6M3ZQ49</accession>
<reference evidence="3 4" key="1">
    <citation type="journal article" date="2012" name="J. Bacteriol.">
        <title>Genome sequence of the pathogenic Herbaspirillum seropedicae strain Os34, isolated from rice roots.</title>
        <authorList>
            <person name="Ye W."/>
            <person name="Ye S."/>
            <person name="Liu J."/>
            <person name="Chang S."/>
            <person name="Chen M."/>
            <person name="Zhu B."/>
            <person name="Guo L."/>
            <person name="An Q."/>
        </authorList>
    </citation>
    <scope>NUCLEOTIDE SEQUENCE [LARGE SCALE GENOMIC DNA]</scope>
    <source>
        <strain evidence="3 4">Os34</strain>
    </source>
</reference>
<evidence type="ECO:0000259" key="2">
    <source>
        <dbReference type="Pfam" id="PF03872"/>
    </source>
</evidence>
<dbReference type="Pfam" id="PF03872">
    <property type="entry name" value="RseA_N"/>
    <property type="match status" value="1"/>
</dbReference>